<evidence type="ECO:0000313" key="5">
    <source>
        <dbReference type="EMBL" id="QDV06863.1"/>
    </source>
</evidence>
<evidence type="ECO:0000256" key="2">
    <source>
        <dbReference type="ARBA" id="ARBA00022801"/>
    </source>
</evidence>
<dbReference type="Pfam" id="PF17815">
    <property type="entry name" value="PDZ_3"/>
    <property type="match status" value="1"/>
</dbReference>
<dbReference type="Proteomes" id="UP000320390">
    <property type="component" value="Chromosome"/>
</dbReference>
<protein>
    <submittedName>
        <fullName evidence="5">Periplasmic serine endoprotease DegP</fullName>
        <ecNumber evidence="5">3.4.21.107</ecNumber>
    </submittedName>
</protein>
<dbReference type="InterPro" id="IPR009003">
    <property type="entry name" value="Peptidase_S1_PA"/>
</dbReference>
<evidence type="ECO:0000256" key="1">
    <source>
        <dbReference type="ARBA" id="ARBA00022670"/>
    </source>
</evidence>
<sequence length="467" mass="50845">MEDPIDILEPSQVVRIFAAVQEPDYDVPWQTDSPSSSTGSGVIIGPNRILTGAHVVADATFLQVQTVDDSDKHVAEVVAICHDSDLALLRLHDPAALGGIPPAELGDLPERRARIAVVGYPVGGEELSITEGVVSRIEVQRYAHSQRDLLAMTVDAAINSGNSGGPVVHEGRVVGIAFQSLEDAENMGEVVPAPLIRRFLRGVDEGLPLEVPGFGLETQGLENECLRRALHVPDGETGVLVKRISQGNSCYGVIEPGDVILSIDGHSIANNGTVRYKGVRTTLGVLLGERFIGERIPVLVRRGGEVLGLEIVLTQLRELVPSSRYGIEPTYFVFAGIVFQPLSRNFLQAWADWSDKAPKEFLAHYFLGHRTEERQEIIVVSQVLADEVTVGYAPLNWESIVSVNGVVPRDMADFVRLVEASPGTATLITASQGHLVFDMEEARSAEERILGRYRIPRDRSPNLARRT</sequence>
<dbReference type="Gene3D" id="2.40.10.10">
    <property type="entry name" value="Trypsin-like serine proteases"/>
    <property type="match status" value="2"/>
</dbReference>
<dbReference type="InterPro" id="IPR036034">
    <property type="entry name" value="PDZ_sf"/>
</dbReference>
<evidence type="ECO:0000256" key="3">
    <source>
        <dbReference type="ARBA" id="ARBA00022825"/>
    </source>
</evidence>
<dbReference type="Pfam" id="PF13365">
    <property type="entry name" value="Trypsin_2"/>
    <property type="match status" value="1"/>
</dbReference>
<dbReference type="Gene3D" id="2.30.42.10">
    <property type="match status" value="1"/>
</dbReference>
<gene>
    <name evidence="5" type="primary">degP_2</name>
    <name evidence="5" type="ORF">Poly30_23800</name>
</gene>
<name>A0A518ERZ5_9BACT</name>
<dbReference type="EMBL" id="CP036434">
    <property type="protein sequence ID" value="QDV06863.1"/>
    <property type="molecule type" value="Genomic_DNA"/>
</dbReference>
<organism evidence="5 6">
    <name type="scientific">Saltatorellus ferox</name>
    <dbReference type="NCBI Taxonomy" id="2528018"/>
    <lineage>
        <taxon>Bacteria</taxon>
        <taxon>Pseudomonadati</taxon>
        <taxon>Planctomycetota</taxon>
        <taxon>Planctomycetia</taxon>
        <taxon>Planctomycetia incertae sedis</taxon>
        <taxon>Saltatorellus</taxon>
    </lineage>
</organism>
<evidence type="ECO:0000259" key="4">
    <source>
        <dbReference type="Pfam" id="PF17815"/>
    </source>
</evidence>
<dbReference type="SUPFAM" id="SSF50494">
    <property type="entry name" value="Trypsin-like serine proteases"/>
    <property type="match status" value="1"/>
</dbReference>
<dbReference type="Gene3D" id="3.20.190.20">
    <property type="match status" value="1"/>
</dbReference>
<dbReference type="PRINTS" id="PR00834">
    <property type="entry name" value="PROTEASES2C"/>
</dbReference>
<keyword evidence="3" id="KW-0720">Serine protease</keyword>
<dbReference type="EC" id="3.4.21.107" evidence="5"/>
<proteinExistence type="predicted"/>
<dbReference type="AlphaFoldDB" id="A0A518ERZ5"/>
<keyword evidence="6" id="KW-1185">Reference proteome</keyword>
<dbReference type="PANTHER" id="PTHR45980">
    <property type="match status" value="1"/>
</dbReference>
<reference evidence="5 6" key="1">
    <citation type="submission" date="2019-02" db="EMBL/GenBank/DDBJ databases">
        <title>Deep-cultivation of Planctomycetes and their phenomic and genomic characterization uncovers novel biology.</title>
        <authorList>
            <person name="Wiegand S."/>
            <person name="Jogler M."/>
            <person name="Boedeker C."/>
            <person name="Pinto D."/>
            <person name="Vollmers J."/>
            <person name="Rivas-Marin E."/>
            <person name="Kohn T."/>
            <person name="Peeters S.H."/>
            <person name="Heuer A."/>
            <person name="Rast P."/>
            <person name="Oberbeckmann S."/>
            <person name="Bunk B."/>
            <person name="Jeske O."/>
            <person name="Meyerdierks A."/>
            <person name="Storesund J.E."/>
            <person name="Kallscheuer N."/>
            <person name="Luecker S."/>
            <person name="Lage O.M."/>
            <person name="Pohl T."/>
            <person name="Merkel B.J."/>
            <person name="Hornburger P."/>
            <person name="Mueller R.-W."/>
            <person name="Bruemmer F."/>
            <person name="Labrenz M."/>
            <person name="Spormann A.M."/>
            <person name="Op den Camp H."/>
            <person name="Overmann J."/>
            <person name="Amann R."/>
            <person name="Jetten M.S.M."/>
            <person name="Mascher T."/>
            <person name="Medema M.H."/>
            <person name="Devos D.P."/>
            <person name="Kaster A.-K."/>
            <person name="Ovreas L."/>
            <person name="Rohde M."/>
            <person name="Galperin M.Y."/>
            <person name="Jogler C."/>
        </authorList>
    </citation>
    <scope>NUCLEOTIDE SEQUENCE [LARGE SCALE GENOMIC DNA]</scope>
    <source>
        <strain evidence="5 6">Poly30</strain>
    </source>
</reference>
<dbReference type="PANTHER" id="PTHR45980:SF9">
    <property type="entry name" value="PROTEASE DO-LIKE 10, MITOCHONDRIAL-RELATED"/>
    <property type="match status" value="1"/>
</dbReference>
<evidence type="ECO:0000313" key="6">
    <source>
        <dbReference type="Proteomes" id="UP000320390"/>
    </source>
</evidence>
<dbReference type="RefSeq" id="WP_419191273.1">
    <property type="nucleotide sequence ID" value="NZ_CP036434.1"/>
</dbReference>
<dbReference type="InterPro" id="IPR001940">
    <property type="entry name" value="Peptidase_S1C"/>
</dbReference>
<dbReference type="GO" id="GO:0006508">
    <property type="term" value="P:proteolysis"/>
    <property type="evidence" value="ECO:0007669"/>
    <property type="project" value="UniProtKB-KW"/>
</dbReference>
<dbReference type="InterPro" id="IPR046449">
    <property type="entry name" value="DEGP_PDZ_sf"/>
</dbReference>
<dbReference type="SUPFAM" id="SSF50156">
    <property type="entry name" value="PDZ domain-like"/>
    <property type="match status" value="1"/>
</dbReference>
<dbReference type="InterPro" id="IPR043504">
    <property type="entry name" value="Peptidase_S1_PA_chymotrypsin"/>
</dbReference>
<dbReference type="InterPro" id="IPR041517">
    <property type="entry name" value="DEGP_PDZ"/>
</dbReference>
<keyword evidence="2 5" id="KW-0378">Hydrolase</keyword>
<keyword evidence="1 5" id="KW-0645">Protease</keyword>
<feature type="domain" description="Protease Do-like PDZ" evidence="4">
    <location>
        <begin position="320"/>
        <end position="461"/>
    </location>
</feature>
<accession>A0A518ERZ5</accession>
<dbReference type="GO" id="GO:0004252">
    <property type="term" value="F:serine-type endopeptidase activity"/>
    <property type="evidence" value="ECO:0007669"/>
    <property type="project" value="InterPro"/>
</dbReference>